<dbReference type="AlphaFoldDB" id="A0A1M5Q7K8"/>
<evidence type="ECO:0000313" key="2">
    <source>
        <dbReference type="Proteomes" id="UP000190675"/>
    </source>
</evidence>
<dbReference type="Pfam" id="PF06267">
    <property type="entry name" value="DUF1028"/>
    <property type="match status" value="1"/>
</dbReference>
<name>A0A1M5Q7K8_9BRAD</name>
<protein>
    <submittedName>
        <fullName evidence="1">Uncharacterized conserved protein, Ntn-hydrolase superfamily</fullName>
    </submittedName>
</protein>
<dbReference type="OrthoDB" id="9790012at2"/>
<keyword evidence="1" id="KW-0378">Hydrolase</keyword>
<dbReference type="InterPro" id="IPR029055">
    <property type="entry name" value="Ntn_hydrolases_N"/>
</dbReference>
<dbReference type="GO" id="GO:0016787">
    <property type="term" value="F:hydrolase activity"/>
    <property type="evidence" value="ECO:0007669"/>
    <property type="project" value="UniProtKB-KW"/>
</dbReference>
<accession>A0A1M5Q7K8</accession>
<dbReference type="EMBL" id="LT670818">
    <property type="protein sequence ID" value="SHH10055.1"/>
    <property type="molecule type" value="Genomic_DNA"/>
</dbReference>
<reference evidence="1 2" key="1">
    <citation type="submission" date="2016-11" db="EMBL/GenBank/DDBJ databases">
        <authorList>
            <person name="Jaros S."/>
            <person name="Januszkiewicz K."/>
            <person name="Wedrychowicz H."/>
        </authorList>
    </citation>
    <scope>NUCLEOTIDE SEQUENCE [LARGE SCALE GENOMIC DNA]</scope>
    <source>
        <strain evidence="1 2">GAS242</strain>
    </source>
</reference>
<sequence length="226" mass="23637">MTFSLTARCPDTGMFGIVISSSSPAVAARCVHLRAKAGAVASQNITDPVLGQIGLDLLARGLSASEVRDAVVASTPFIAYRQLAFVDAVGRVAFHSGSNTLGIHAIHPGDGVIAAGNLLANDQVPAAMVQNYQATAGKPFATRLVAALQAGLDQGGEAGPVRSAGLCVVRDVSWPIVDLRVDWSDRPIAALEEAWTCYEPQVEDYVRRASNPSEAPRFGVAGESRI</sequence>
<proteinExistence type="predicted"/>
<evidence type="ECO:0000313" key="1">
    <source>
        <dbReference type="EMBL" id="SHH10055.1"/>
    </source>
</evidence>
<gene>
    <name evidence="1" type="ORF">SAMN05444169_5745</name>
</gene>
<dbReference type="SUPFAM" id="SSF56235">
    <property type="entry name" value="N-terminal nucleophile aminohydrolases (Ntn hydrolases)"/>
    <property type="match status" value="1"/>
</dbReference>
<dbReference type="InterPro" id="IPR010430">
    <property type="entry name" value="DUF1028"/>
</dbReference>
<dbReference type="Gene3D" id="3.60.20.10">
    <property type="entry name" value="Glutamine Phosphoribosylpyrophosphate, subunit 1, domain 1"/>
    <property type="match status" value="1"/>
</dbReference>
<organism evidence="1 2">
    <name type="scientific">Bradyrhizobium erythrophlei</name>
    <dbReference type="NCBI Taxonomy" id="1437360"/>
    <lineage>
        <taxon>Bacteria</taxon>
        <taxon>Pseudomonadati</taxon>
        <taxon>Pseudomonadota</taxon>
        <taxon>Alphaproteobacteria</taxon>
        <taxon>Hyphomicrobiales</taxon>
        <taxon>Nitrobacteraceae</taxon>
        <taxon>Bradyrhizobium</taxon>
    </lineage>
</organism>
<dbReference type="PANTHER" id="PTHR39328">
    <property type="entry name" value="BLL2871 PROTEIN"/>
    <property type="match status" value="1"/>
</dbReference>
<dbReference type="Proteomes" id="UP000190675">
    <property type="component" value="Chromosome I"/>
</dbReference>
<dbReference type="PANTHER" id="PTHR39328:SF1">
    <property type="entry name" value="BLL2871 PROTEIN"/>
    <property type="match status" value="1"/>
</dbReference>
<dbReference type="RefSeq" id="WP_079568828.1">
    <property type="nucleotide sequence ID" value="NZ_LT670818.1"/>
</dbReference>